<feature type="transmembrane region" description="Helical" evidence="1">
    <location>
        <begin position="105"/>
        <end position="124"/>
    </location>
</feature>
<protein>
    <recommendedName>
        <fullName evidence="2">Fatty acid desaturase domain-containing protein</fullName>
    </recommendedName>
</protein>
<evidence type="ECO:0000259" key="2">
    <source>
        <dbReference type="Pfam" id="PF00487"/>
    </source>
</evidence>
<feature type="non-terminal residue" evidence="3">
    <location>
        <position position="263"/>
    </location>
</feature>
<feature type="transmembrane region" description="Helical" evidence="1">
    <location>
        <begin position="12"/>
        <end position="28"/>
    </location>
</feature>
<feature type="non-terminal residue" evidence="3">
    <location>
        <position position="1"/>
    </location>
</feature>
<dbReference type="GO" id="GO:0016717">
    <property type="term" value="F:oxidoreductase activity, acting on paired donors, with oxidation of a pair of donors resulting in the reduction of molecular oxygen to two molecules of water"/>
    <property type="evidence" value="ECO:0007669"/>
    <property type="project" value="TreeGrafter"/>
</dbReference>
<dbReference type="AlphaFoldDB" id="A0A382YL50"/>
<dbReference type="PANTHER" id="PTHR19353:SF73">
    <property type="entry name" value="FATTY ACID DESATURASE"/>
    <property type="match status" value="1"/>
</dbReference>
<feature type="transmembrane region" description="Helical" evidence="1">
    <location>
        <begin position="76"/>
        <end position="93"/>
    </location>
</feature>
<evidence type="ECO:0000313" key="3">
    <source>
        <dbReference type="EMBL" id="SVD83228.1"/>
    </source>
</evidence>
<proteinExistence type="predicted"/>
<feature type="domain" description="Fatty acid desaturase" evidence="2">
    <location>
        <begin position="2"/>
        <end position="213"/>
    </location>
</feature>
<keyword evidence="1" id="KW-0472">Membrane</keyword>
<organism evidence="3">
    <name type="scientific">marine metagenome</name>
    <dbReference type="NCBI Taxonomy" id="408172"/>
    <lineage>
        <taxon>unclassified sequences</taxon>
        <taxon>metagenomes</taxon>
        <taxon>ecological metagenomes</taxon>
    </lineage>
</organism>
<dbReference type="PANTHER" id="PTHR19353">
    <property type="entry name" value="FATTY ACID DESATURASE 2"/>
    <property type="match status" value="1"/>
</dbReference>
<accession>A0A382YL50</accession>
<keyword evidence="1" id="KW-1133">Transmembrane helix</keyword>
<dbReference type="InterPro" id="IPR005804">
    <property type="entry name" value="FA_desaturase_dom"/>
</dbReference>
<keyword evidence="1" id="KW-0812">Transmembrane</keyword>
<name>A0A382YL50_9ZZZZ</name>
<reference evidence="3" key="1">
    <citation type="submission" date="2018-05" db="EMBL/GenBank/DDBJ databases">
        <authorList>
            <person name="Lanie J.A."/>
            <person name="Ng W.-L."/>
            <person name="Kazmierczak K.M."/>
            <person name="Andrzejewski T.M."/>
            <person name="Davidsen T.M."/>
            <person name="Wayne K.J."/>
            <person name="Tettelin H."/>
            <person name="Glass J.I."/>
            <person name="Rusch D."/>
            <person name="Podicherti R."/>
            <person name="Tsui H.-C.T."/>
            <person name="Winkler M.E."/>
        </authorList>
    </citation>
    <scope>NUCLEOTIDE SEQUENCE</scope>
</reference>
<sequence>GSFYKSKKANNYLGFISGFLTFTPYFHWRWEHSVHHATSGDLDRRGMGDVWTLTVKEYLESSRWRKFSYRLVRNPIVLFLIAPIFLFLVLERFPSKNANPREKRSVWFMNFALLAMAAGLISIIGFLPWLAFQLATMAIASSCGVWMFYVQHQYEDAYWVEGEDWDYTTAAIQGSSFYQLPRVLQWFSGNIGFHHIHHLSPMIPNYNLERCHWSDPMFQEVKAMTLWSSFKSINSRLWDEDSKKMIGFGQLKRQLREEKAHLE</sequence>
<dbReference type="Pfam" id="PF00487">
    <property type="entry name" value="FA_desaturase"/>
    <property type="match status" value="1"/>
</dbReference>
<dbReference type="InterPro" id="IPR012171">
    <property type="entry name" value="Fatty_acid_desaturase"/>
</dbReference>
<dbReference type="GO" id="GO:0016020">
    <property type="term" value="C:membrane"/>
    <property type="evidence" value="ECO:0007669"/>
    <property type="project" value="TreeGrafter"/>
</dbReference>
<gene>
    <name evidence="3" type="ORF">METZ01_LOCUS436082</name>
</gene>
<dbReference type="GO" id="GO:0006629">
    <property type="term" value="P:lipid metabolic process"/>
    <property type="evidence" value="ECO:0007669"/>
    <property type="project" value="InterPro"/>
</dbReference>
<evidence type="ECO:0000256" key="1">
    <source>
        <dbReference type="SAM" id="Phobius"/>
    </source>
</evidence>
<dbReference type="EMBL" id="UINC01176209">
    <property type="protein sequence ID" value="SVD83228.1"/>
    <property type="molecule type" value="Genomic_DNA"/>
</dbReference>